<dbReference type="Proteomes" id="UP000811246">
    <property type="component" value="Chromosome 9"/>
</dbReference>
<feature type="transmembrane region" description="Helical" evidence="1">
    <location>
        <begin position="128"/>
        <end position="147"/>
    </location>
</feature>
<organism evidence="2 3">
    <name type="scientific">Carya illinoinensis</name>
    <name type="common">Pecan</name>
    <dbReference type="NCBI Taxonomy" id="32201"/>
    <lineage>
        <taxon>Eukaryota</taxon>
        <taxon>Viridiplantae</taxon>
        <taxon>Streptophyta</taxon>
        <taxon>Embryophyta</taxon>
        <taxon>Tracheophyta</taxon>
        <taxon>Spermatophyta</taxon>
        <taxon>Magnoliopsida</taxon>
        <taxon>eudicotyledons</taxon>
        <taxon>Gunneridae</taxon>
        <taxon>Pentapetalae</taxon>
        <taxon>rosids</taxon>
        <taxon>fabids</taxon>
        <taxon>Fagales</taxon>
        <taxon>Juglandaceae</taxon>
        <taxon>Carya</taxon>
    </lineage>
</organism>
<evidence type="ECO:0000256" key="1">
    <source>
        <dbReference type="SAM" id="Phobius"/>
    </source>
</evidence>
<comment type="caution">
    <text evidence="2">The sequence shown here is derived from an EMBL/GenBank/DDBJ whole genome shotgun (WGS) entry which is preliminary data.</text>
</comment>
<evidence type="ECO:0000313" key="3">
    <source>
        <dbReference type="Proteomes" id="UP000811246"/>
    </source>
</evidence>
<proteinExistence type="predicted"/>
<accession>A0A922DZF2</accession>
<dbReference type="EMBL" id="CM031833">
    <property type="protein sequence ID" value="KAG6693808.1"/>
    <property type="molecule type" value="Genomic_DNA"/>
</dbReference>
<sequence>MGSFLSHIFSPLSPFLWCPILPFSPFSLFSSFFFYFSFPCSSPFSLALFPSSFFRAASLAKPQTKPAASSTSLTIKFLLLPIPNAVLMALPPPTSPLPILAISGSASSTQALLPLVAETEYPEKKPNIVLCCCCSLLMILTKLWTVLVDSFNRSDMYFGLVLSSEMACIVGWF</sequence>
<reference evidence="2" key="1">
    <citation type="submission" date="2021-01" db="EMBL/GenBank/DDBJ databases">
        <authorList>
            <person name="Lovell J.T."/>
            <person name="Bentley N."/>
            <person name="Bhattarai G."/>
            <person name="Jenkins J.W."/>
            <person name="Sreedasyam A."/>
            <person name="Alarcon Y."/>
            <person name="Bock C."/>
            <person name="Boston L."/>
            <person name="Carlson J."/>
            <person name="Cervantes K."/>
            <person name="Clermont K."/>
            <person name="Krom N."/>
            <person name="Kubenka K."/>
            <person name="Mamidi S."/>
            <person name="Mattison C."/>
            <person name="Monteros M."/>
            <person name="Pisani C."/>
            <person name="Plott C."/>
            <person name="Rajasekar S."/>
            <person name="Rhein H.S."/>
            <person name="Rohla C."/>
            <person name="Song M."/>
            <person name="Hilaire R.S."/>
            <person name="Shu S."/>
            <person name="Wells L."/>
            <person name="Wang X."/>
            <person name="Webber J."/>
            <person name="Heerema R.J."/>
            <person name="Klein P."/>
            <person name="Conner P."/>
            <person name="Grauke L."/>
            <person name="Grimwood J."/>
            <person name="Schmutz J."/>
            <person name="Randall J.J."/>
        </authorList>
    </citation>
    <scope>NUCLEOTIDE SEQUENCE</scope>
    <source>
        <tissue evidence="2">Leaf</tissue>
    </source>
</reference>
<gene>
    <name evidence="2" type="ORF">I3842_09G020300</name>
</gene>
<dbReference type="AlphaFoldDB" id="A0A922DZF2"/>
<evidence type="ECO:0000313" key="2">
    <source>
        <dbReference type="EMBL" id="KAG6693808.1"/>
    </source>
</evidence>
<name>A0A922DZF2_CARIL</name>
<protein>
    <submittedName>
        <fullName evidence="2">Uncharacterized protein</fullName>
    </submittedName>
</protein>
<keyword evidence="1" id="KW-0812">Transmembrane</keyword>
<keyword evidence="1" id="KW-1133">Transmembrane helix</keyword>
<keyword evidence="1" id="KW-0472">Membrane</keyword>